<organism evidence="1 2">
    <name type="scientific">Devosia nitrariae</name>
    <dbReference type="NCBI Taxonomy" id="2071872"/>
    <lineage>
        <taxon>Bacteria</taxon>
        <taxon>Pseudomonadati</taxon>
        <taxon>Pseudomonadota</taxon>
        <taxon>Alphaproteobacteria</taxon>
        <taxon>Hyphomicrobiales</taxon>
        <taxon>Devosiaceae</taxon>
        <taxon>Devosia</taxon>
    </lineage>
</organism>
<reference evidence="2" key="1">
    <citation type="journal article" date="2019" name="Int. J. Syst. Evol. Microbiol.">
        <title>The Global Catalogue of Microorganisms (GCM) 10K type strain sequencing project: providing services to taxonomists for standard genome sequencing and annotation.</title>
        <authorList>
            <consortium name="The Broad Institute Genomics Platform"/>
            <consortium name="The Broad Institute Genome Sequencing Center for Infectious Disease"/>
            <person name="Wu L."/>
            <person name="Ma J."/>
        </authorList>
    </citation>
    <scope>NUCLEOTIDE SEQUENCE [LARGE SCALE GENOMIC DNA]</scope>
    <source>
        <strain evidence="2">NBRC 112416</strain>
    </source>
</reference>
<gene>
    <name evidence="1" type="ORF">GCM10010862_10210</name>
</gene>
<dbReference type="Gene3D" id="2.160.20.10">
    <property type="entry name" value="Single-stranded right-handed beta-helix, Pectin lyase-like"/>
    <property type="match status" value="1"/>
</dbReference>
<dbReference type="SUPFAM" id="SSF51126">
    <property type="entry name" value="Pectin lyase-like"/>
    <property type="match status" value="2"/>
</dbReference>
<dbReference type="SUPFAM" id="SSF49313">
    <property type="entry name" value="Cadherin-like"/>
    <property type="match status" value="1"/>
</dbReference>
<proteinExistence type="predicted"/>
<dbReference type="InterPro" id="IPR011050">
    <property type="entry name" value="Pectin_lyase_fold/virulence"/>
</dbReference>
<dbReference type="Pfam" id="PF05345">
    <property type="entry name" value="He_PIG"/>
    <property type="match status" value="1"/>
</dbReference>
<protein>
    <recommendedName>
        <fullName evidence="3">Staphylococcus aureus surface protein A</fullName>
    </recommendedName>
</protein>
<dbReference type="Proteomes" id="UP001156691">
    <property type="component" value="Unassembled WGS sequence"/>
</dbReference>
<evidence type="ECO:0000313" key="1">
    <source>
        <dbReference type="EMBL" id="GLQ53762.1"/>
    </source>
</evidence>
<evidence type="ECO:0008006" key="3">
    <source>
        <dbReference type="Google" id="ProtNLM"/>
    </source>
</evidence>
<sequence length="1041" mass="108396">MSAPVVIAENGRGAPVRPVDAGAPPMTIAENGLGAPIVLSEHGAPFVVDGLVRFYVDPAGSDSNDGLSPGSAWQTLGKVNAETIPAGAQVLFKGGETFLGSLVLREGQHYGLAGATIVYGSYGTGKATIQASSNSESGVDALNPHDVTIRDLSFVGTGSTVSTGCGVHAQNNLLDGSKLPGLRLINLEVSAYGIDGIAIRTGDDAVAAEAASGFDAPLIDGCVVHDCTGNTVTNRGMGIVVRGLHGLKLYDVSTTDPIVQNCTVYNCTGKTGLGNHSGNGIFVGEGISGGLVQYCLAYDNGANGSGSVGIWMADCLDTVIQFCVTRGQRTSFGSSDGGGFDIDGGSQGCIIQYCYAVDCDGPGYLLYQWNAGGTHLLPLNNNTIRYCISENNSASDTDKYGEFMFGSDEASDASGNFIYGNTFYNDHDDGFALMVYSGTTNRFINGGFFNNILVAASGKVVTSKSSVVPASSFLIRGNLYWPSGAAISIKWGATTYSSIAAWRAATGTETDGGIDISIPLDPMFAGTVPVGNVDAVNDPALAAYQTQIGSGARGHGQDILALVGITPPRDFFGNVVPQNDYDIGCFESETITPLPLSLTGSPVTTGEVGLAYAGFTATAFYGTAPYTYSLAGDWPDGISIDPSTGAVSGTPTEHGTFADLNVQVTDANMDTAQLSSSFTLTVLRENLLRALAWVQGPNTVLTDQGNGRMRIARSGANPKAWKEPSLTPGATYRLYGNVYINGGWGSGAVRVCDTGTFNSGTSFTTANMTANVLIDTTFVALDTAAWFLGMLLFTGTVDGRYMEFDKDFRLELVSLPFSPLSVREVEAWWTAKPFSGGNWTDERAGHALDMTGAVYNATGWPGTNASCVSFDGIDDFGVLDIPAFVPVGADPGFMLLVVNQKRLSADGNHNTMFGYGDSGATSRTVGRRVTSTVNRAKADTGDGLTGVERQYTSVDFSGAHVLFVEHTGTQVNYYVDGGAAQSSAVVPATVNNRLHIGAAPHSPPGAFSLMDVRDAIVGVGLLSSSDRAALMAWAMARAGLG</sequence>
<evidence type="ECO:0000313" key="2">
    <source>
        <dbReference type="Proteomes" id="UP001156691"/>
    </source>
</evidence>
<dbReference type="InterPro" id="IPR012334">
    <property type="entry name" value="Pectin_lyas_fold"/>
</dbReference>
<dbReference type="SMART" id="SM00710">
    <property type="entry name" value="PbH1"/>
    <property type="match status" value="7"/>
</dbReference>
<dbReference type="InterPro" id="IPR013783">
    <property type="entry name" value="Ig-like_fold"/>
</dbReference>
<dbReference type="RefSeq" id="WP_284339213.1">
    <property type="nucleotide sequence ID" value="NZ_BSNS01000006.1"/>
</dbReference>
<name>A0ABQ5W120_9HYPH</name>
<dbReference type="EMBL" id="BSNS01000006">
    <property type="protein sequence ID" value="GLQ53762.1"/>
    <property type="molecule type" value="Genomic_DNA"/>
</dbReference>
<accession>A0ABQ5W120</accession>
<keyword evidence="2" id="KW-1185">Reference proteome</keyword>
<dbReference type="Gene3D" id="2.60.40.10">
    <property type="entry name" value="Immunoglobulins"/>
    <property type="match status" value="1"/>
</dbReference>
<comment type="caution">
    <text evidence="1">The sequence shown here is derived from an EMBL/GenBank/DDBJ whole genome shotgun (WGS) entry which is preliminary data.</text>
</comment>
<dbReference type="InterPro" id="IPR006626">
    <property type="entry name" value="PbH1"/>
</dbReference>
<dbReference type="InterPro" id="IPR015919">
    <property type="entry name" value="Cadherin-like_sf"/>
</dbReference>